<dbReference type="GO" id="GO:0042626">
    <property type="term" value="F:ATPase-coupled transmembrane transporter activity"/>
    <property type="evidence" value="ECO:0007669"/>
    <property type="project" value="TreeGrafter"/>
</dbReference>
<sequence length="269" mass="29766">MIEAKAVNFAYRRGIPVLQDISCQVEDGEAVALLGHNGSGKTTLSRLFMALNHPRSGQVLVDGVDIAGYEPADLADKVGYVFQNPDLQLLGDTVYDEVAYGLQNRKMPKEALDRQVRDAVEAMGLTPCLDQYPRGLSFGQKRRLGVAVALALQPRTLILDEITNGQDEQEKQHMMDYLAKLQKEKHMTLILITHDMEIARKFTTHALVLHDGQLVYDGKTGNLFDGKRPIEEWGLKQPVLSRLGALFGVQADSPEDLCSKIQPKEGAKA</sequence>
<protein>
    <submittedName>
        <fullName evidence="10">Energy-coupling factor ABC transporter ATP-binding protein</fullName>
    </submittedName>
</protein>
<dbReference type="Gene3D" id="3.40.50.300">
    <property type="entry name" value="P-loop containing nucleotide triphosphate hydrolases"/>
    <property type="match status" value="1"/>
</dbReference>
<dbReference type="PANTHER" id="PTHR43553:SF27">
    <property type="entry name" value="ENERGY-COUPLING FACTOR TRANSPORTER ATP-BINDING PROTEIN ECFA2"/>
    <property type="match status" value="1"/>
</dbReference>
<name>A0A6N7VK97_ACIFE</name>
<evidence type="ECO:0000256" key="7">
    <source>
        <dbReference type="ARBA" id="ARBA00022967"/>
    </source>
</evidence>
<evidence type="ECO:0000256" key="2">
    <source>
        <dbReference type="ARBA" id="ARBA00005417"/>
    </source>
</evidence>
<dbReference type="InterPro" id="IPR017871">
    <property type="entry name" value="ABC_transporter-like_CS"/>
</dbReference>
<organism evidence="10 11">
    <name type="scientific">Acidaminococcus fermentans</name>
    <dbReference type="NCBI Taxonomy" id="905"/>
    <lineage>
        <taxon>Bacteria</taxon>
        <taxon>Bacillati</taxon>
        <taxon>Bacillota</taxon>
        <taxon>Negativicutes</taxon>
        <taxon>Acidaminococcales</taxon>
        <taxon>Acidaminococcaceae</taxon>
        <taxon>Acidaminococcus</taxon>
    </lineage>
</organism>
<dbReference type="GO" id="GO:0016887">
    <property type="term" value="F:ATP hydrolysis activity"/>
    <property type="evidence" value="ECO:0007669"/>
    <property type="project" value="InterPro"/>
</dbReference>
<keyword evidence="4" id="KW-1003">Cell membrane</keyword>
<gene>
    <name evidence="10" type="ORF">FX155_05280</name>
</gene>
<evidence type="ECO:0000256" key="3">
    <source>
        <dbReference type="ARBA" id="ARBA00022448"/>
    </source>
</evidence>
<dbReference type="RefSeq" id="WP_154487986.1">
    <property type="nucleotide sequence ID" value="NZ_VULN01000006.1"/>
</dbReference>
<dbReference type="InterPro" id="IPR015856">
    <property type="entry name" value="ABC_transpr_CbiO/EcfA_su"/>
</dbReference>
<dbReference type="Pfam" id="PF00005">
    <property type="entry name" value="ABC_tran"/>
    <property type="match status" value="1"/>
</dbReference>
<dbReference type="EMBL" id="VULN01000006">
    <property type="protein sequence ID" value="MSS82007.1"/>
    <property type="molecule type" value="Genomic_DNA"/>
</dbReference>
<evidence type="ECO:0000256" key="5">
    <source>
        <dbReference type="ARBA" id="ARBA00022741"/>
    </source>
</evidence>
<dbReference type="PROSITE" id="PS00211">
    <property type="entry name" value="ABC_TRANSPORTER_1"/>
    <property type="match status" value="1"/>
</dbReference>
<dbReference type="GO" id="GO:0005524">
    <property type="term" value="F:ATP binding"/>
    <property type="evidence" value="ECO:0007669"/>
    <property type="project" value="UniProtKB-KW"/>
</dbReference>
<comment type="caution">
    <text evidence="10">The sequence shown here is derived from an EMBL/GenBank/DDBJ whole genome shotgun (WGS) entry which is preliminary data.</text>
</comment>
<evidence type="ECO:0000259" key="9">
    <source>
        <dbReference type="PROSITE" id="PS50893"/>
    </source>
</evidence>
<comment type="similarity">
    <text evidence="2">Belongs to the ABC transporter superfamily.</text>
</comment>
<dbReference type="CDD" id="cd03225">
    <property type="entry name" value="ABC_cobalt_CbiO_domain1"/>
    <property type="match status" value="1"/>
</dbReference>
<evidence type="ECO:0000313" key="11">
    <source>
        <dbReference type="Proteomes" id="UP000441455"/>
    </source>
</evidence>
<feature type="domain" description="ABC transporter" evidence="9">
    <location>
        <begin position="2"/>
        <end position="236"/>
    </location>
</feature>
<dbReference type="GO" id="GO:0043190">
    <property type="term" value="C:ATP-binding cassette (ABC) transporter complex"/>
    <property type="evidence" value="ECO:0007669"/>
    <property type="project" value="TreeGrafter"/>
</dbReference>
<evidence type="ECO:0000256" key="6">
    <source>
        <dbReference type="ARBA" id="ARBA00022840"/>
    </source>
</evidence>
<evidence type="ECO:0000256" key="1">
    <source>
        <dbReference type="ARBA" id="ARBA00004202"/>
    </source>
</evidence>
<accession>A0A6N7VK97</accession>
<dbReference type="InterPro" id="IPR003593">
    <property type="entry name" value="AAA+_ATPase"/>
</dbReference>
<evidence type="ECO:0000256" key="4">
    <source>
        <dbReference type="ARBA" id="ARBA00022475"/>
    </source>
</evidence>
<comment type="subcellular location">
    <subcellularLocation>
        <location evidence="1">Cell membrane</location>
        <topology evidence="1">Peripheral membrane protein</topology>
    </subcellularLocation>
</comment>
<dbReference type="PROSITE" id="PS50893">
    <property type="entry name" value="ABC_TRANSPORTER_2"/>
    <property type="match status" value="1"/>
</dbReference>
<evidence type="ECO:0000256" key="8">
    <source>
        <dbReference type="ARBA" id="ARBA00023136"/>
    </source>
</evidence>
<keyword evidence="5" id="KW-0547">Nucleotide-binding</keyword>
<keyword evidence="7" id="KW-1278">Translocase</keyword>
<dbReference type="FunFam" id="3.40.50.300:FF:000224">
    <property type="entry name" value="Energy-coupling factor transporter ATP-binding protein EcfA"/>
    <property type="match status" value="1"/>
</dbReference>
<dbReference type="SMART" id="SM00382">
    <property type="entry name" value="AAA"/>
    <property type="match status" value="1"/>
</dbReference>
<reference evidence="10 11" key="1">
    <citation type="submission" date="2019-08" db="EMBL/GenBank/DDBJ databases">
        <title>In-depth cultivation of the pig gut microbiome towards novel bacterial diversity and tailored functional studies.</title>
        <authorList>
            <person name="Wylensek D."/>
            <person name="Hitch T.C.A."/>
            <person name="Clavel T."/>
        </authorList>
    </citation>
    <scope>NUCLEOTIDE SEQUENCE [LARGE SCALE GENOMIC DNA]</scope>
    <source>
        <strain evidence="10 11">WCA-389-WT-5B</strain>
    </source>
</reference>
<dbReference type="InterPro" id="IPR027417">
    <property type="entry name" value="P-loop_NTPase"/>
</dbReference>
<keyword evidence="3" id="KW-0813">Transport</keyword>
<dbReference type="OrthoDB" id="9784332at2"/>
<proteinExistence type="inferred from homology"/>
<evidence type="ECO:0000313" key="10">
    <source>
        <dbReference type="EMBL" id="MSS82007.1"/>
    </source>
</evidence>
<dbReference type="PANTHER" id="PTHR43553">
    <property type="entry name" value="HEAVY METAL TRANSPORTER"/>
    <property type="match status" value="1"/>
</dbReference>
<keyword evidence="6 10" id="KW-0067">ATP-binding</keyword>
<keyword evidence="8" id="KW-0472">Membrane</keyword>
<dbReference type="SUPFAM" id="SSF52540">
    <property type="entry name" value="P-loop containing nucleoside triphosphate hydrolases"/>
    <property type="match status" value="1"/>
</dbReference>
<dbReference type="AlphaFoldDB" id="A0A6N7VK97"/>
<dbReference type="InterPro" id="IPR050095">
    <property type="entry name" value="ECF_ABC_transporter_ATP-bd"/>
</dbReference>
<dbReference type="Proteomes" id="UP000441455">
    <property type="component" value="Unassembled WGS sequence"/>
</dbReference>
<dbReference type="InterPro" id="IPR003439">
    <property type="entry name" value="ABC_transporter-like_ATP-bd"/>
</dbReference>